<name>A0ABT7DKL9_9ACTN</name>
<organism evidence="3 4">
    <name type="scientific">Gordonibacter faecis</name>
    <dbReference type="NCBI Taxonomy" id="3047475"/>
    <lineage>
        <taxon>Bacteria</taxon>
        <taxon>Bacillati</taxon>
        <taxon>Actinomycetota</taxon>
        <taxon>Coriobacteriia</taxon>
        <taxon>Eggerthellales</taxon>
        <taxon>Eggerthellaceae</taxon>
        <taxon>Gordonibacter</taxon>
    </lineage>
</organism>
<protein>
    <submittedName>
        <fullName evidence="3">Exonuclease SbcCD subunit D</fullName>
    </submittedName>
</protein>
<evidence type="ECO:0000256" key="1">
    <source>
        <dbReference type="ARBA" id="ARBA00022801"/>
    </source>
</evidence>
<dbReference type="Gene3D" id="3.60.21.10">
    <property type="match status" value="1"/>
</dbReference>
<keyword evidence="1" id="KW-0378">Hydrolase</keyword>
<dbReference type="RefSeq" id="WP_283831288.1">
    <property type="nucleotide sequence ID" value="NZ_JASJEU010000007.1"/>
</dbReference>
<dbReference type="CDD" id="cd00840">
    <property type="entry name" value="MPP_Mre11_N"/>
    <property type="match status" value="1"/>
</dbReference>
<dbReference type="InterPro" id="IPR029052">
    <property type="entry name" value="Metallo-depent_PP-like"/>
</dbReference>
<dbReference type="GO" id="GO:0004527">
    <property type="term" value="F:exonuclease activity"/>
    <property type="evidence" value="ECO:0007669"/>
    <property type="project" value="UniProtKB-KW"/>
</dbReference>
<comment type="caution">
    <text evidence="3">The sequence shown here is derived from an EMBL/GenBank/DDBJ whole genome shotgun (WGS) entry which is preliminary data.</text>
</comment>
<dbReference type="InterPro" id="IPR004843">
    <property type="entry name" value="Calcineurin-like_PHP"/>
</dbReference>
<dbReference type="Proteomes" id="UP001232750">
    <property type="component" value="Unassembled WGS sequence"/>
</dbReference>
<dbReference type="SUPFAM" id="SSF56300">
    <property type="entry name" value="Metallo-dependent phosphatases"/>
    <property type="match status" value="1"/>
</dbReference>
<dbReference type="InterPro" id="IPR050535">
    <property type="entry name" value="DNA_Repair-Maintenance_Comp"/>
</dbReference>
<keyword evidence="3" id="KW-0540">Nuclease</keyword>
<dbReference type="PANTHER" id="PTHR30337:SF7">
    <property type="entry name" value="PHOSPHOESTERASE"/>
    <property type="match status" value="1"/>
</dbReference>
<evidence type="ECO:0000313" key="4">
    <source>
        <dbReference type="Proteomes" id="UP001232750"/>
    </source>
</evidence>
<accession>A0ABT7DKL9</accession>
<keyword evidence="4" id="KW-1185">Reference proteome</keyword>
<gene>
    <name evidence="3" type="ORF">QNJ86_03925</name>
</gene>
<dbReference type="EMBL" id="JASJEU010000007">
    <property type="protein sequence ID" value="MDJ1649942.1"/>
    <property type="molecule type" value="Genomic_DNA"/>
</dbReference>
<sequence>MAKKLTFIHAADLHLGAPFRGVRALSDAWANRLLDAIPEAYDRVIDAAVSRAVDFVVIAGDIFDTARASYGDYLHFFKGLHRLDEAGIPVYLCTGNHDPFTSWQRDFFAFPPNTVMLPADKPGFAAFRKDGETLALICGRGYYNQTWPADEDISSGLTRAAAIEALAGEAPDAASAPFVVGVLHTGLDLDPVKAPTNTAALLRAGVDYWALGHIHQKFARPSFDDPRIVFSGCIQGRDIKETGERGCFVVTLEEGRRNSVEFVPTASVVWQRLDVDVTDCANVGDVTDKIMRELFRANGKAHCEEMCARITLTGATPLHAVLARPGVVEDLRKHINDGYPSFFCDALIDATTRPCDKEALRREGLFPAVFLQVADALRADSDEEMAYLQEEFLKKNVQLPSAFARRIDDLAADAENLVLDLLNRGDE</sequence>
<feature type="domain" description="Calcineurin-like phosphoesterase" evidence="2">
    <location>
        <begin position="6"/>
        <end position="216"/>
    </location>
</feature>
<proteinExistence type="predicted"/>
<dbReference type="InterPro" id="IPR041796">
    <property type="entry name" value="Mre11_N"/>
</dbReference>
<dbReference type="PANTHER" id="PTHR30337">
    <property type="entry name" value="COMPONENT OF ATP-DEPENDENT DSDNA EXONUCLEASE"/>
    <property type="match status" value="1"/>
</dbReference>
<keyword evidence="3" id="KW-0269">Exonuclease</keyword>
<evidence type="ECO:0000313" key="3">
    <source>
        <dbReference type="EMBL" id="MDJ1649942.1"/>
    </source>
</evidence>
<reference evidence="3 4" key="1">
    <citation type="submission" date="2023-05" db="EMBL/GenBank/DDBJ databases">
        <title>Gordonibacter KGMB12511T sp. nov., isolated from faeces of healthy Korean.</title>
        <authorList>
            <person name="Kim H.S."/>
            <person name="Kim J.-S."/>
            <person name="Suh M.K."/>
            <person name="Eom M.K."/>
            <person name="Do H.E."/>
            <person name="Lee J.-S."/>
        </authorList>
    </citation>
    <scope>NUCLEOTIDE SEQUENCE [LARGE SCALE GENOMIC DNA]</scope>
    <source>
        <strain evidence="3 4">KGMB12511</strain>
    </source>
</reference>
<dbReference type="Pfam" id="PF00149">
    <property type="entry name" value="Metallophos"/>
    <property type="match status" value="1"/>
</dbReference>
<evidence type="ECO:0000259" key="2">
    <source>
        <dbReference type="Pfam" id="PF00149"/>
    </source>
</evidence>